<sequence>MADAEMGAPRASGGQERDAESIAPLPPIGTDAEPCLAGQDEKLRADDFSQIITSTISIASASVGHHSAQCGRLSAGSTLHLQTSRNINIQSGLYIDIEALSMGPKASLLIRQCDACPNLSMMTHRGYSSDAPRWSNVMCSNTFHYYAPVIRSPMELSPVRWHRLLFRSVAALLDGIAESGGEHLWGNIWGTKCKVELENAMLLQPNLYLALALCLPLANGCRDHRLSARSLELESVNNEQSLAPSIKNFAPLVEVTVDQVTVKANTTSVASASVQAGAAVVAETVSSTVLVIARDKASAYSAYSGLNDHAIPYTVLLVPSTGITLPKLNDSATVGNFGLIVVQSEVSYLNNKTNTYHSALTDSQWAQIYNYQTVFGVRMVRLDVAPSASTGTASLGGCCTTGDQEVSISNDTAFPTAGLQVGAGLSTTGLWHYPAKIIDSSIATEFAQFSASVQDGFNSSSTAAVINKIKGREQMVFFIGFSTDWSVTSNLLQHAWIQWGTRGLYTGYRRAMLTPQIDDMFLETPIYDDNTTNFRVSTDDLDGHVQWIPTVSAKLNNGSDWFLEVGHNGNGNIETVDTANRGNAVCEPGPIEYDDQIDTPLEFAKPMGTGTDLYPSNMTTYPNYSTTCTGADTLLTWWQTTTNLDSFAHISHTFTHQDENNATYADVYREITWNRAWLAAVGISNAKKFSPNGIIPPAITGMHNGDALKGWADGGIKNVVGDNTRSVLMNKENEHWPLISTVAANGYAGIQITPRWASNIYYNCDLPACTTAEWQKYSAGKGNFSDLLTLEKNTNVRHLLGLHHDPYMFHQANMRWNDVDETTVNGVTGSYSLLMTWVETVVTEYLRLVKWPLISQTHDTLAATFMSRMARDACKPSLSWVIDPSQQIITGITVGATGNTCTEAIPVTIPTPVKSTTGARVEQLGSDPQTLWVTLSGKPYNAANANPKKSSAKNSNNSNSNSLLERKKRTSREAVAPSHKLPVKFPAATQHRPQTKVHLHACTYLLYDLRPKRPHDILKHSTPLHTKYHARISTLPIRQWREEGKTGIRLRISKPRSFNPIDGVFDLLDSSSAARARPGFTMCLAGRPRNTLPSQGSSKLSLQFLDLAFDLSTMHASSCSTAAKLLPLARAGTATAAAALHTWEEWWV</sequence>
<dbReference type="InterPro" id="IPR050788">
    <property type="entry name" value="Yeast_SRP1/TIP1_CWP"/>
</dbReference>
<evidence type="ECO:0000313" key="6">
    <source>
        <dbReference type="Proteomes" id="UP000566819"/>
    </source>
</evidence>
<dbReference type="InterPro" id="IPR011330">
    <property type="entry name" value="Glyco_hydro/deAcase_b/a-brl"/>
</dbReference>
<dbReference type="InterPro" id="IPR056825">
    <property type="entry name" value="Agd3_C"/>
</dbReference>
<feature type="region of interest" description="Disordered" evidence="1">
    <location>
        <begin position="1"/>
        <end position="34"/>
    </location>
</feature>
<accession>A0A8H4RYC4</accession>
<evidence type="ECO:0000259" key="4">
    <source>
        <dbReference type="Pfam" id="PF25117"/>
    </source>
</evidence>
<dbReference type="Proteomes" id="UP000566819">
    <property type="component" value="Unassembled WGS sequence"/>
</dbReference>
<dbReference type="SUPFAM" id="SSF88713">
    <property type="entry name" value="Glycoside hydrolase/deacetylase"/>
    <property type="match status" value="1"/>
</dbReference>
<protein>
    <recommendedName>
        <fullName evidence="7">Extracellular serine-rich protein</fullName>
    </recommendedName>
</protein>
<feature type="region of interest" description="Disordered" evidence="1">
    <location>
        <begin position="942"/>
        <end position="979"/>
    </location>
</feature>
<proteinExistence type="predicted"/>
<dbReference type="AlphaFoldDB" id="A0A8H4RYC4"/>
<feature type="domain" description="Agd3 C-terminal" evidence="4">
    <location>
        <begin position="885"/>
        <end position="940"/>
    </location>
</feature>
<dbReference type="EMBL" id="JAAMPI010000010">
    <property type="protein sequence ID" value="KAF4637773.1"/>
    <property type="molecule type" value="Genomic_DNA"/>
</dbReference>
<reference evidence="5 6" key="1">
    <citation type="submission" date="2020-03" db="EMBL/GenBank/DDBJ databases">
        <title>Draft Genome Sequence of Cudoniella acicularis.</title>
        <authorList>
            <person name="Buettner E."/>
            <person name="Kellner H."/>
        </authorList>
    </citation>
    <scope>NUCLEOTIDE SEQUENCE [LARGE SCALE GENOMIC DNA]</scope>
    <source>
        <strain evidence="5 6">DSM 108380</strain>
    </source>
</reference>
<dbReference type="PANTHER" id="PTHR31002">
    <property type="entry name" value="SERIPAUPERIN"/>
    <property type="match status" value="1"/>
</dbReference>
<evidence type="ECO:0000313" key="5">
    <source>
        <dbReference type="EMBL" id="KAF4637773.1"/>
    </source>
</evidence>
<dbReference type="GO" id="GO:0005975">
    <property type="term" value="P:carbohydrate metabolic process"/>
    <property type="evidence" value="ECO:0007669"/>
    <property type="project" value="InterPro"/>
</dbReference>
<evidence type="ECO:0000259" key="3">
    <source>
        <dbReference type="Pfam" id="PF25116"/>
    </source>
</evidence>
<dbReference type="OrthoDB" id="2113314at2759"/>
<keyword evidence="6" id="KW-1185">Reference proteome</keyword>
<gene>
    <name evidence="5" type="ORF">G7Y89_g292</name>
</gene>
<evidence type="ECO:0008006" key="7">
    <source>
        <dbReference type="Google" id="ProtNLM"/>
    </source>
</evidence>
<feature type="compositionally biased region" description="Low complexity" evidence="1">
    <location>
        <begin position="942"/>
        <end position="962"/>
    </location>
</feature>
<comment type="caution">
    <text evidence="5">The sequence shown here is derived from an EMBL/GenBank/DDBJ whole genome shotgun (WGS) entry which is preliminary data.</text>
</comment>
<organism evidence="5 6">
    <name type="scientific">Cudoniella acicularis</name>
    <dbReference type="NCBI Taxonomy" id="354080"/>
    <lineage>
        <taxon>Eukaryota</taxon>
        <taxon>Fungi</taxon>
        <taxon>Dikarya</taxon>
        <taxon>Ascomycota</taxon>
        <taxon>Pezizomycotina</taxon>
        <taxon>Leotiomycetes</taxon>
        <taxon>Helotiales</taxon>
        <taxon>Tricladiaceae</taxon>
        <taxon>Cudoniella</taxon>
    </lineage>
</organism>
<dbReference type="InterPro" id="IPR056826">
    <property type="entry name" value="Agd3_CE"/>
</dbReference>
<dbReference type="Pfam" id="PF25116">
    <property type="entry name" value="CBM87_Agd3"/>
    <property type="match status" value="1"/>
</dbReference>
<evidence type="ECO:0000259" key="2">
    <source>
        <dbReference type="Pfam" id="PF25115"/>
    </source>
</evidence>
<dbReference type="Pfam" id="PF25117">
    <property type="entry name" value="Agd3_C"/>
    <property type="match status" value="1"/>
</dbReference>
<dbReference type="Pfam" id="PF25115">
    <property type="entry name" value="Agd3_CE"/>
    <property type="match status" value="1"/>
</dbReference>
<evidence type="ECO:0000256" key="1">
    <source>
        <dbReference type="SAM" id="MobiDB-lite"/>
    </source>
</evidence>
<dbReference type="PANTHER" id="PTHR31002:SF34">
    <property type="entry name" value="CELL WALL PROTEIN CWP1-RELATED"/>
    <property type="match status" value="1"/>
</dbReference>
<dbReference type="InterPro" id="IPR056827">
    <property type="entry name" value="CBM87_Agd3"/>
</dbReference>
<name>A0A8H4RYC4_9HELO</name>
<feature type="domain" description="Agd3 deacetylase" evidence="2">
    <location>
        <begin position="513"/>
        <end position="879"/>
    </location>
</feature>
<feature type="domain" description="Agd3 CBM87" evidence="3">
    <location>
        <begin position="285"/>
        <end position="499"/>
    </location>
</feature>